<dbReference type="InterPro" id="IPR012341">
    <property type="entry name" value="6hp_glycosidase-like_sf"/>
</dbReference>
<dbReference type="EC" id="3.2.1.28" evidence="3 5"/>
<keyword evidence="5" id="KW-0378">Hydrolase</keyword>
<dbReference type="Gene3D" id="1.50.10.10">
    <property type="match status" value="1"/>
</dbReference>
<dbReference type="PANTHER" id="PTHR23403:SF1">
    <property type="entry name" value="TREHALASE"/>
    <property type="match status" value="1"/>
</dbReference>
<sequence length="519" mass="60220">MKFIIKTSNTVTISITRLRRLYTTNHRNVSCSVPQFKGPYMKNSQVDNSLGDISSHYAEMFNKLKQDSSKKTYWRGITNWIPNDWKPNPQVVRKLLEPELQKWVLHMNFLWLTLGRETTESPLVDTTIIPLPHGFMVSSSDHYELNYWDSYWIVKGLLACEMYQTARNMLENICSLIDKFGYVPKAGRYFFSGRSSPPLLAAMLDSYLQATLDIDFLKSKIKYVEMELKYWREKRTVRLTKGEHEHVLYQYRADSDYPRIERYGEDASLVRTEIDPHRSSEMYRNLNSASESVWTFSSRWCEDEKILYGDLFPWMISRIVPVELNAIIHQGYTLLRQWYRKLGDNNKVVHYRTLSKDLLISIEMVLWNENESTWFDYDIDKGESRKHFYISNLIPLWTESYSKSKSQMTNAVLDYIYKNGIDHYKGGVPVTKRQAGGSWDFPNCNPGMQACLAEGLRALGTSEGKSEAVCFVQKLLSAVYAGYIDEGALFEMYDCYESGHRGAGCKSYRGVYGPTSGVV</sequence>
<dbReference type="InterPro" id="IPR008928">
    <property type="entry name" value="6-hairpin_glycosidase_sf"/>
</dbReference>
<dbReference type="GO" id="GO:0004555">
    <property type="term" value="F:alpha,alpha-trehalase activity"/>
    <property type="evidence" value="ECO:0007669"/>
    <property type="project" value="UniProtKB-EC"/>
</dbReference>
<feature type="non-terminal residue" evidence="6">
    <location>
        <position position="519"/>
    </location>
</feature>
<dbReference type="AlphaFoldDB" id="I6QWU1"/>
<keyword evidence="5" id="KW-0326">Glycosidase</keyword>
<name>I6QWU1_ANATI</name>
<comment type="catalytic activity">
    <reaction evidence="1 5">
        <text>alpha,alpha-trehalose + H2O = alpha-D-glucose + beta-D-glucose</text>
        <dbReference type="Rhea" id="RHEA:32675"/>
        <dbReference type="ChEBI" id="CHEBI:15377"/>
        <dbReference type="ChEBI" id="CHEBI:15903"/>
        <dbReference type="ChEBI" id="CHEBI:16551"/>
        <dbReference type="ChEBI" id="CHEBI:17925"/>
        <dbReference type="EC" id="3.2.1.28"/>
    </reaction>
</comment>
<dbReference type="EMBL" id="JQ398692">
    <property type="protein sequence ID" value="AFM38205.1"/>
    <property type="molecule type" value="mRNA"/>
</dbReference>
<protein>
    <recommendedName>
        <fullName evidence="4 5">Trehalase</fullName>
        <ecNumber evidence="3 5">3.2.1.28</ecNumber>
    </recommendedName>
    <alternativeName>
        <fullName evidence="5">Alpha-trehalose glucohydrolase</fullName>
    </alternativeName>
</protein>
<dbReference type="Pfam" id="PF01204">
    <property type="entry name" value="Trehalase"/>
    <property type="match status" value="1"/>
</dbReference>
<comment type="similarity">
    <text evidence="2 5">Belongs to the glycosyl hydrolase 37 family.</text>
</comment>
<reference evidence="6" key="1">
    <citation type="journal article" date="2013" name="Insects">
        <title>Functional Immunomics of the Squash Bug, Anasa tristis (De Geer) (Heteroptera: Coreidae).</title>
        <authorList>
            <person name="Shelby K.S."/>
        </authorList>
    </citation>
    <scope>NUCLEOTIDE SEQUENCE</scope>
</reference>
<dbReference type="InterPro" id="IPR001661">
    <property type="entry name" value="Glyco_hydro_37"/>
</dbReference>
<proteinExistence type="evidence at transcript level"/>
<evidence type="ECO:0000256" key="3">
    <source>
        <dbReference type="ARBA" id="ARBA00012757"/>
    </source>
</evidence>
<dbReference type="SUPFAM" id="SSF48208">
    <property type="entry name" value="Six-hairpin glycosidases"/>
    <property type="match status" value="1"/>
</dbReference>
<evidence type="ECO:0000256" key="2">
    <source>
        <dbReference type="ARBA" id="ARBA00005615"/>
    </source>
</evidence>
<organism evidence="6">
    <name type="scientific">Anasa tristis</name>
    <name type="common">Squash bug</name>
    <dbReference type="NCBI Taxonomy" id="236421"/>
    <lineage>
        <taxon>Eukaryota</taxon>
        <taxon>Metazoa</taxon>
        <taxon>Ecdysozoa</taxon>
        <taxon>Arthropoda</taxon>
        <taxon>Hexapoda</taxon>
        <taxon>Insecta</taxon>
        <taxon>Pterygota</taxon>
        <taxon>Neoptera</taxon>
        <taxon>Paraneoptera</taxon>
        <taxon>Hemiptera</taxon>
        <taxon>Heteroptera</taxon>
        <taxon>Panheteroptera</taxon>
        <taxon>Pentatomomorpha</taxon>
        <taxon>Coreoidea</taxon>
        <taxon>Coreidae</taxon>
        <taxon>Coreinae</taxon>
        <taxon>Anasa</taxon>
    </lineage>
</organism>
<evidence type="ECO:0000313" key="6">
    <source>
        <dbReference type="EMBL" id="AFM38205.1"/>
    </source>
</evidence>
<dbReference type="PANTHER" id="PTHR23403">
    <property type="entry name" value="TREHALASE"/>
    <property type="match status" value="1"/>
</dbReference>
<evidence type="ECO:0000256" key="1">
    <source>
        <dbReference type="ARBA" id="ARBA00001576"/>
    </source>
</evidence>
<evidence type="ECO:0000256" key="4">
    <source>
        <dbReference type="ARBA" id="ARBA00019905"/>
    </source>
</evidence>
<dbReference type="GO" id="GO:0005993">
    <property type="term" value="P:trehalose catabolic process"/>
    <property type="evidence" value="ECO:0007669"/>
    <property type="project" value="TreeGrafter"/>
</dbReference>
<accession>I6QWU1</accession>
<dbReference type="PRINTS" id="PR00744">
    <property type="entry name" value="GLHYDRLASE37"/>
</dbReference>
<evidence type="ECO:0000256" key="5">
    <source>
        <dbReference type="RuleBase" id="RU361180"/>
    </source>
</evidence>